<evidence type="ECO:0000313" key="1">
    <source>
        <dbReference type="EMBL" id="KOC69898.1"/>
    </source>
</evidence>
<reference evidence="1 2" key="1">
    <citation type="submission" date="2015-07" db="EMBL/GenBank/DDBJ databases">
        <title>The genome of Habropoda laboriosa.</title>
        <authorList>
            <person name="Pan H."/>
            <person name="Kapheim K."/>
        </authorList>
    </citation>
    <scope>NUCLEOTIDE SEQUENCE [LARGE SCALE GENOMIC DNA]</scope>
    <source>
        <strain evidence="1">0110345459</strain>
    </source>
</reference>
<organism evidence="1 2">
    <name type="scientific">Habropoda laboriosa</name>
    <dbReference type="NCBI Taxonomy" id="597456"/>
    <lineage>
        <taxon>Eukaryota</taxon>
        <taxon>Metazoa</taxon>
        <taxon>Ecdysozoa</taxon>
        <taxon>Arthropoda</taxon>
        <taxon>Hexapoda</taxon>
        <taxon>Insecta</taxon>
        <taxon>Pterygota</taxon>
        <taxon>Neoptera</taxon>
        <taxon>Endopterygota</taxon>
        <taxon>Hymenoptera</taxon>
        <taxon>Apocrita</taxon>
        <taxon>Aculeata</taxon>
        <taxon>Apoidea</taxon>
        <taxon>Anthophila</taxon>
        <taxon>Apidae</taxon>
        <taxon>Habropoda</taxon>
    </lineage>
</organism>
<gene>
    <name evidence="1" type="ORF">WH47_09116</name>
</gene>
<protein>
    <submittedName>
        <fullName evidence="1">Uncharacterized protein</fullName>
    </submittedName>
</protein>
<dbReference type="Proteomes" id="UP000053825">
    <property type="component" value="Unassembled WGS sequence"/>
</dbReference>
<accession>A0A0L7RGG5</accession>
<keyword evidence="2" id="KW-1185">Reference proteome</keyword>
<name>A0A0L7RGG5_9HYME</name>
<sequence length="80" mass="8711">MSVTISTDSTLVGDTTSSSGDIVVLSASPASSTDMMSHFSWHRCLLGHDHQNSRTIGSRLRRDALRRLPRGGNETPPLFK</sequence>
<evidence type="ECO:0000313" key="2">
    <source>
        <dbReference type="Proteomes" id="UP000053825"/>
    </source>
</evidence>
<dbReference type="AlphaFoldDB" id="A0A0L7RGG5"/>
<proteinExistence type="predicted"/>
<dbReference type="EMBL" id="KQ414597">
    <property type="protein sequence ID" value="KOC69898.1"/>
    <property type="molecule type" value="Genomic_DNA"/>
</dbReference>